<keyword evidence="4 9" id="KW-0812">Transmembrane</keyword>
<feature type="transmembrane region" description="Helical" evidence="9">
    <location>
        <begin position="20"/>
        <end position="39"/>
    </location>
</feature>
<keyword evidence="5 9" id="KW-0999">Mitochondrion inner membrane</keyword>
<organism evidence="10">
    <name type="scientific">Hadrurus spadix</name>
    <dbReference type="NCBI Taxonomy" id="141984"/>
    <lineage>
        <taxon>Eukaryota</taxon>
        <taxon>Metazoa</taxon>
        <taxon>Ecdysozoa</taxon>
        <taxon>Arthropoda</taxon>
        <taxon>Chelicerata</taxon>
        <taxon>Arachnida</taxon>
        <taxon>Scorpiones</taxon>
        <taxon>Iurida</taxon>
        <taxon>Iuroidea</taxon>
        <taxon>Hadrurus</taxon>
    </lineage>
</organism>
<dbReference type="InterPro" id="IPR007512">
    <property type="entry name" value="Mic10"/>
</dbReference>
<comment type="subcellular location">
    <subcellularLocation>
        <location evidence="2 9">Mitochondrion inner membrane</location>
        <topology evidence="2 9">Single-pass membrane protein</topology>
    </subcellularLocation>
</comment>
<proteinExistence type="inferred from homology"/>
<dbReference type="PANTHER" id="PTHR21304:SF0">
    <property type="entry name" value="MICOS COMPLEX SUBUNIT MIC10"/>
    <property type="match status" value="1"/>
</dbReference>
<dbReference type="AlphaFoldDB" id="A0A1W7RA65"/>
<keyword evidence="8 9" id="KW-0472">Membrane</keyword>
<evidence type="ECO:0000256" key="1">
    <source>
        <dbReference type="ARBA" id="ARBA00002689"/>
    </source>
</evidence>
<accession>A0A1W7RA65</accession>
<comment type="subunit">
    <text evidence="9">Component of the mitochondrial contact site and cristae organizing system (MICOS) complex.</text>
</comment>
<comment type="function">
    <text evidence="1 9">Component of the MICOS complex, a large protein complex of the mitochondrial inner membrane that plays crucial roles in the maintenance of crista junctions, inner membrane architecture, and formation of contact sites to the outer membrane.</text>
</comment>
<sequence>MAGRGETEQGEKWDRCLADTFIKIGAGLGVGAMFSLLMFKRRMWPITLGMGIGLGMGMSNCQHDLNQPYYLRVQQLKGKQKEALVENVLIAADSKQGPAAQ</sequence>
<dbReference type="GO" id="GO:0061617">
    <property type="term" value="C:MICOS complex"/>
    <property type="evidence" value="ECO:0007669"/>
    <property type="project" value="UniProtKB-UniRule"/>
</dbReference>
<evidence type="ECO:0000256" key="2">
    <source>
        <dbReference type="ARBA" id="ARBA00004434"/>
    </source>
</evidence>
<dbReference type="PANTHER" id="PTHR21304">
    <property type="entry name" value="MICOS COMPLEX SUBUNIT MIC10"/>
    <property type="match status" value="1"/>
</dbReference>
<dbReference type="EMBL" id="GFAH01000349">
    <property type="protein sequence ID" value="JAV48040.1"/>
    <property type="molecule type" value="Transcribed_RNA"/>
</dbReference>
<evidence type="ECO:0000256" key="7">
    <source>
        <dbReference type="ARBA" id="ARBA00023128"/>
    </source>
</evidence>
<comment type="similarity">
    <text evidence="3 9">Belongs to the MICOS complex subunit Mic10 family.</text>
</comment>
<dbReference type="Pfam" id="PF04418">
    <property type="entry name" value="DUF543"/>
    <property type="match status" value="1"/>
</dbReference>
<reference evidence="10" key="1">
    <citation type="submission" date="2016-11" db="EMBL/GenBank/DDBJ databases">
        <title>Venom-gland transcriptomics and venom proteomics of the black-back scorpion (Hadrurus spadix) reveal detectability challenges and an unexplored realm of animal toxin diversity.</title>
        <authorList>
            <person name="Rokyta D.R."/>
            <person name="Ward M.J."/>
        </authorList>
    </citation>
    <scope>NUCLEOTIDE SEQUENCE</scope>
    <source>
        <tissue evidence="10">Venom gland</tissue>
    </source>
</reference>
<evidence type="ECO:0000256" key="9">
    <source>
        <dbReference type="RuleBase" id="RU363011"/>
    </source>
</evidence>
<keyword evidence="6 9" id="KW-1133">Transmembrane helix</keyword>
<evidence type="ECO:0000256" key="6">
    <source>
        <dbReference type="ARBA" id="ARBA00022989"/>
    </source>
</evidence>
<evidence type="ECO:0000256" key="4">
    <source>
        <dbReference type="ARBA" id="ARBA00022692"/>
    </source>
</evidence>
<evidence type="ECO:0000256" key="3">
    <source>
        <dbReference type="ARBA" id="ARBA00006792"/>
    </source>
</evidence>
<evidence type="ECO:0000256" key="8">
    <source>
        <dbReference type="ARBA" id="ARBA00023136"/>
    </source>
</evidence>
<evidence type="ECO:0000313" key="10">
    <source>
        <dbReference type="EMBL" id="JAV48040.1"/>
    </source>
</evidence>
<keyword evidence="7 9" id="KW-0496">Mitochondrion</keyword>
<name>A0A1W7RA65_9SCOR</name>
<protein>
    <recommendedName>
        <fullName evidence="9">MICOS complex subunit MIC10</fullName>
    </recommendedName>
</protein>
<evidence type="ECO:0000256" key="5">
    <source>
        <dbReference type="ARBA" id="ARBA00022792"/>
    </source>
</evidence>